<dbReference type="VEuPathDB" id="FungiDB:CJI97_003854"/>
<feature type="region of interest" description="Disordered" evidence="4">
    <location>
        <begin position="360"/>
        <end position="389"/>
    </location>
</feature>
<comment type="subcellular location">
    <subcellularLocation>
        <location evidence="1">Cytoplasm</location>
    </subcellularLocation>
</comment>
<feature type="compositionally biased region" description="Polar residues" evidence="4">
    <location>
        <begin position="372"/>
        <end position="381"/>
    </location>
</feature>
<gene>
    <name evidence="6" type="ORF">QG37_00848</name>
</gene>
<evidence type="ECO:0000256" key="4">
    <source>
        <dbReference type="SAM" id="MobiDB-lite"/>
    </source>
</evidence>
<keyword evidence="2" id="KW-0963">Cytoplasm</keyword>
<evidence type="ECO:0000259" key="5">
    <source>
        <dbReference type="Pfam" id="PF07989"/>
    </source>
</evidence>
<evidence type="ECO:0000313" key="7">
    <source>
        <dbReference type="Proteomes" id="UP000037122"/>
    </source>
</evidence>
<dbReference type="EMBL" id="LGST01000006">
    <property type="protein sequence ID" value="KNE02160.1"/>
    <property type="molecule type" value="Genomic_DNA"/>
</dbReference>
<dbReference type="VEuPathDB" id="FungiDB:QG37_00848"/>
<dbReference type="VEuPathDB" id="FungiDB:CJI96_0002313"/>
<keyword evidence="3" id="KW-0175">Coiled coil</keyword>
<protein>
    <recommendedName>
        <fullName evidence="5">Centrosomin N-terminal motif 1 domain-containing protein</fullName>
    </recommendedName>
</protein>
<sequence>MFASSLVPPERSTKWEFIPIGKRRPPQQSSLPEVHRMAINSDKISNSQIDTSFENTDNTETQNLMKLQIQGVSSLTSLNNARLGGLFDGFFRQRDKIVGDGGGLVQELTSKLETLQQENYNLKFEVATLTKYMRKTPEEQRNMVYENMELKQKLAHALEELDTLKTGSETVEASDSPQRAMDAIKLLYKEALAEKDDIIMEMRAQLEQLRTELSKSHVSDELYERLERLQNENQLLRRKLTDSASQVDLNQTHLHEENNELRARVHQLELQQLKVPLDANERILELESECQILTRKLREAVEDLKLVEGEKETIELNAKSLKSTRDALEQRIDSLNHELKVLQDERDSLDALVRQIRSKDPGKEKQIDDLQAQMSKLSASSSRREQQLKEAITEARELRARIRAQEDDLLEKQHEVDRLSRKNAHLESELASSSSVDKNRGRDSSAKFYEDQIEELRLDAQKMKSQKRDLEDVIADLEDQLSNRLHLKNDQQYEIDELHERVDFYEKEYNSLVEEMERSTIKYESLKEDLDAKETQLEKLKAELRIAQRELQRSDPMYYELEKKRDEDKIYRLERQVESVTSTNRQLEREIEEVRRLSDVTVKDKERLLAEVHELESKMKDSKLAQSKLETNVRDKEEIIDALESRLRSLSRDVNGKRYEESYAAKAEVNYEMQCLQREKERLERELERLQKELTEQQRYYENKIDLLKERTRIETMPDDSAMVALLESQLEELKRDYKALQAKQNDSRKTEVSAALDDYRERIAELESRLSASQKDKNKLKEVIDNLETDMKVLALEKTQFEIRAKNLDLELTKTTRHCNRLARKINDIDIAEYKNSSRNSEEIVRVRKANAQLQAHIDSLNAKLAQVSTPNPFIAPRHAGKSSTEQRLQQNELLFYKAKLYDLQNKANDIALVHLMVMSSLRNADAEFRNELAKTALLGIHPDFERQPRKKPTFKAVAQFVLAAVKIKNRHERAAARRKQLLQLREEIEKDRITLLAE</sequence>
<comment type="caution">
    <text evidence="6">The sequence shown here is derived from an EMBL/GenBank/DDBJ whole genome shotgun (WGS) entry which is preliminary data.</text>
</comment>
<feature type="domain" description="Centrosomin N-terminal motif 1" evidence="5">
    <location>
        <begin position="106"/>
        <end position="166"/>
    </location>
</feature>
<organism evidence="6 7">
    <name type="scientific">Candidozyma auris</name>
    <name type="common">Yeast</name>
    <name type="synonym">Candida auris</name>
    <dbReference type="NCBI Taxonomy" id="498019"/>
    <lineage>
        <taxon>Eukaryota</taxon>
        <taxon>Fungi</taxon>
        <taxon>Dikarya</taxon>
        <taxon>Ascomycota</taxon>
        <taxon>Saccharomycotina</taxon>
        <taxon>Pichiomycetes</taxon>
        <taxon>Metschnikowiaceae</taxon>
        <taxon>Candidozyma</taxon>
    </lineage>
</organism>
<feature type="coiled-coil region" evidence="3">
    <location>
        <begin position="105"/>
        <end position="167"/>
    </location>
</feature>
<dbReference type="GO" id="GO:0005815">
    <property type="term" value="C:microtubule organizing center"/>
    <property type="evidence" value="ECO:0007669"/>
    <property type="project" value="InterPro"/>
</dbReference>
<dbReference type="InterPro" id="IPR012943">
    <property type="entry name" value="Cnn_1N"/>
</dbReference>
<evidence type="ECO:0000256" key="3">
    <source>
        <dbReference type="SAM" id="Coils"/>
    </source>
</evidence>
<proteinExistence type="predicted"/>
<accession>A0A0L0P7F9</accession>
<dbReference type="Pfam" id="PF07989">
    <property type="entry name" value="Cnn_1N"/>
    <property type="match status" value="1"/>
</dbReference>
<evidence type="ECO:0000313" key="6">
    <source>
        <dbReference type="EMBL" id="KNE02160.1"/>
    </source>
</evidence>
<name>A0A0L0P7F9_CANAR</name>
<dbReference type="AlphaFoldDB" id="A0A0L0P7F9"/>
<dbReference type="VEuPathDB" id="FungiDB:B9J08_003782"/>
<feature type="region of interest" description="Disordered" evidence="4">
    <location>
        <begin position="414"/>
        <end position="444"/>
    </location>
</feature>
<feature type="compositionally biased region" description="Basic and acidic residues" evidence="4">
    <location>
        <begin position="414"/>
        <end position="428"/>
    </location>
</feature>
<dbReference type="VEuPathDB" id="FungiDB:CJJ09_000326"/>
<dbReference type="Proteomes" id="UP000037122">
    <property type="component" value="Unassembled WGS sequence"/>
</dbReference>
<evidence type="ECO:0000256" key="2">
    <source>
        <dbReference type="ARBA" id="ARBA00022490"/>
    </source>
</evidence>
<evidence type="ECO:0000256" key="1">
    <source>
        <dbReference type="ARBA" id="ARBA00004496"/>
    </source>
</evidence>
<reference evidence="7" key="1">
    <citation type="journal article" date="2015" name="BMC Genomics">
        <title>Draft genome of a commonly misdiagnosed multidrug resistant pathogen Candida auris.</title>
        <authorList>
            <person name="Chatterjee S."/>
            <person name="Alampalli S.V."/>
            <person name="Nageshan R.K."/>
            <person name="Chettiar S.T."/>
            <person name="Joshi S."/>
            <person name="Tatu U.S."/>
        </authorList>
    </citation>
    <scope>NUCLEOTIDE SEQUENCE [LARGE SCALE GENOMIC DNA]</scope>
    <source>
        <strain evidence="7">6684</strain>
    </source>
</reference>
<dbReference type="PANTHER" id="PTHR23159:SF31">
    <property type="entry name" value="CENTROSOME-ASSOCIATED PROTEIN CEP250 ISOFORM X1"/>
    <property type="match status" value="1"/>
</dbReference>
<dbReference type="PANTHER" id="PTHR23159">
    <property type="entry name" value="CENTROSOMAL PROTEIN 2"/>
    <property type="match status" value="1"/>
</dbReference>
<dbReference type="GO" id="GO:0005737">
    <property type="term" value="C:cytoplasm"/>
    <property type="evidence" value="ECO:0007669"/>
    <property type="project" value="UniProtKB-SubCell"/>
</dbReference>
<dbReference type="VEuPathDB" id="FungiDB:CJJ07_002818"/>